<dbReference type="HOGENOM" id="CLU_1643432_0_0_1"/>
<evidence type="ECO:0000313" key="2">
    <source>
        <dbReference type="EMBL" id="KDQ10128.1"/>
    </source>
</evidence>
<dbReference type="InParanoid" id="A0A067M2X4"/>
<proteinExistence type="predicted"/>
<feature type="region of interest" description="Disordered" evidence="1">
    <location>
        <begin position="122"/>
        <end position="161"/>
    </location>
</feature>
<evidence type="ECO:0000313" key="3">
    <source>
        <dbReference type="Proteomes" id="UP000027195"/>
    </source>
</evidence>
<reference evidence="3" key="1">
    <citation type="journal article" date="2014" name="Proc. Natl. Acad. Sci. U.S.A.">
        <title>Extensive sampling of basidiomycete genomes demonstrates inadequacy of the white-rot/brown-rot paradigm for wood decay fungi.</title>
        <authorList>
            <person name="Riley R."/>
            <person name="Salamov A.A."/>
            <person name="Brown D.W."/>
            <person name="Nagy L.G."/>
            <person name="Floudas D."/>
            <person name="Held B.W."/>
            <person name="Levasseur A."/>
            <person name="Lombard V."/>
            <person name="Morin E."/>
            <person name="Otillar R."/>
            <person name="Lindquist E.A."/>
            <person name="Sun H."/>
            <person name="LaButti K.M."/>
            <person name="Schmutz J."/>
            <person name="Jabbour D."/>
            <person name="Luo H."/>
            <person name="Baker S.E."/>
            <person name="Pisabarro A.G."/>
            <person name="Walton J.D."/>
            <person name="Blanchette R.A."/>
            <person name="Henrissat B."/>
            <person name="Martin F."/>
            <person name="Cullen D."/>
            <person name="Hibbett D.S."/>
            <person name="Grigoriev I.V."/>
        </authorList>
    </citation>
    <scope>NUCLEOTIDE SEQUENCE [LARGE SCALE GENOMIC DNA]</scope>
    <source>
        <strain evidence="3">FD-172 SS1</strain>
    </source>
</reference>
<sequence>MQCSSGGERQFSRRQKGVNICPPMWGARKRIPPLCLARRSPVCSRRRHCCRRHRCHLAVSVVRSTDRLDFQRWPQLARKLWAGDRMTTDSQYLRPTLLVFSTPAAAKEVVIRALPTQTLSDCRPRCRGTPSHGHVPPLSRSHADGRPQRGIGPSGRRAITA</sequence>
<evidence type="ECO:0000256" key="1">
    <source>
        <dbReference type="SAM" id="MobiDB-lite"/>
    </source>
</evidence>
<gene>
    <name evidence="2" type="ORF">BOTBODRAFT_502158</name>
</gene>
<dbReference type="EMBL" id="KL198071">
    <property type="protein sequence ID" value="KDQ10128.1"/>
    <property type="molecule type" value="Genomic_DNA"/>
</dbReference>
<keyword evidence="3" id="KW-1185">Reference proteome</keyword>
<dbReference type="AlphaFoldDB" id="A0A067M2X4"/>
<accession>A0A067M2X4</accession>
<dbReference type="Proteomes" id="UP000027195">
    <property type="component" value="Unassembled WGS sequence"/>
</dbReference>
<name>A0A067M2X4_BOTB1</name>
<organism evidence="2 3">
    <name type="scientific">Botryobasidium botryosum (strain FD-172 SS1)</name>
    <dbReference type="NCBI Taxonomy" id="930990"/>
    <lineage>
        <taxon>Eukaryota</taxon>
        <taxon>Fungi</taxon>
        <taxon>Dikarya</taxon>
        <taxon>Basidiomycota</taxon>
        <taxon>Agaricomycotina</taxon>
        <taxon>Agaricomycetes</taxon>
        <taxon>Cantharellales</taxon>
        <taxon>Botryobasidiaceae</taxon>
        <taxon>Botryobasidium</taxon>
    </lineage>
</organism>
<protein>
    <submittedName>
        <fullName evidence="2">Uncharacterized protein</fullName>
    </submittedName>
</protein>